<gene>
    <name evidence="3" type="primary">LOC112293394</name>
    <name evidence="2" type="ORF">PHYPA_021349</name>
</gene>
<dbReference type="KEGG" id="ppp:112293394"/>
<dbReference type="Gramene" id="Pp3c16_22480V3.1">
    <property type="protein sequence ID" value="PAC:32985228.CDS.1"/>
    <property type="gene ID" value="Pp3c16_22480"/>
</dbReference>
<evidence type="ECO:0000313" key="2">
    <source>
        <dbReference type="EMBL" id="PNR38238.1"/>
    </source>
</evidence>
<dbReference type="PaxDb" id="3218-PP1S4_184V6.1"/>
<accession>A9REA5</accession>
<evidence type="ECO:0000313" key="3">
    <source>
        <dbReference type="EnsemblPlants" id="PAC:32985228.CDS.1"/>
    </source>
</evidence>
<feature type="compositionally biased region" description="Basic and acidic residues" evidence="1">
    <location>
        <begin position="309"/>
        <end position="321"/>
    </location>
</feature>
<feature type="compositionally biased region" description="Basic and acidic residues" evidence="1">
    <location>
        <begin position="1077"/>
        <end position="1094"/>
    </location>
</feature>
<feature type="region of interest" description="Disordered" evidence="1">
    <location>
        <begin position="779"/>
        <end position="807"/>
    </location>
</feature>
<reference evidence="2 4" key="1">
    <citation type="journal article" date="2008" name="Science">
        <title>The Physcomitrella genome reveals evolutionary insights into the conquest of land by plants.</title>
        <authorList>
            <person name="Rensing S."/>
            <person name="Lang D."/>
            <person name="Zimmer A."/>
            <person name="Terry A."/>
            <person name="Salamov A."/>
            <person name="Shapiro H."/>
            <person name="Nishiyama T."/>
            <person name="Perroud P.-F."/>
            <person name="Lindquist E."/>
            <person name="Kamisugi Y."/>
            <person name="Tanahashi T."/>
            <person name="Sakakibara K."/>
            <person name="Fujita T."/>
            <person name="Oishi K."/>
            <person name="Shin-I T."/>
            <person name="Kuroki Y."/>
            <person name="Toyoda A."/>
            <person name="Suzuki Y."/>
            <person name="Hashimoto A."/>
            <person name="Yamaguchi K."/>
            <person name="Sugano A."/>
            <person name="Kohara Y."/>
            <person name="Fujiyama A."/>
            <person name="Anterola A."/>
            <person name="Aoki S."/>
            <person name="Ashton N."/>
            <person name="Barbazuk W.B."/>
            <person name="Barker E."/>
            <person name="Bennetzen J."/>
            <person name="Bezanilla M."/>
            <person name="Blankenship R."/>
            <person name="Cho S.H."/>
            <person name="Dutcher S."/>
            <person name="Estelle M."/>
            <person name="Fawcett J.A."/>
            <person name="Gundlach H."/>
            <person name="Hanada K."/>
            <person name="Heyl A."/>
            <person name="Hicks K.A."/>
            <person name="Hugh J."/>
            <person name="Lohr M."/>
            <person name="Mayer K."/>
            <person name="Melkozernov A."/>
            <person name="Murata T."/>
            <person name="Nelson D."/>
            <person name="Pils B."/>
            <person name="Prigge M."/>
            <person name="Reiss B."/>
            <person name="Renner T."/>
            <person name="Rombauts S."/>
            <person name="Rushton P."/>
            <person name="Sanderfoot A."/>
            <person name="Schween G."/>
            <person name="Shiu S.-H."/>
            <person name="Stueber K."/>
            <person name="Theodoulou F.L."/>
            <person name="Tu H."/>
            <person name="Van de Peer Y."/>
            <person name="Verrier P.J."/>
            <person name="Waters E."/>
            <person name="Wood A."/>
            <person name="Yang L."/>
            <person name="Cove D."/>
            <person name="Cuming A."/>
            <person name="Hasebe M."/>
            <person name="Lucas S."/>
            <person name="Mishler D.B."/>
            <person name="Reski R."/>
            <person name="Grigoriev I."/>
            <person name="Quatrano R.S."/>
            <person name="Boore J.L."/>
        </authorList>
    </citation>
    <scope>NUCLEOTIDE SEQUENCE [LARGE SCALE GENOMIC DNA]</scope>
    <source>
        <strain evidence="3 4">cv. Gransden 2004</strain>
    </source>
</reference>
<protein>
    <submittedName>
        <fullName evidence="2 3">Uncharacterized protein</fullName>
    </submittedName>
</protein>
<dbReference type="EnsemblPlants" id="Pp3c16_22480V3.1">
    <property type="protein sequence ID" value="PAC:32985228.CDS.1"/>
    <property type="gene ID" value="Pp3c16_22480"/>
</dbReference>
<dbReference type="RefSeq" id="XP_024398488.1">
    <property type="nucleotide sequence ID" value="XM_024542720.2"/>
</dbReference>
<dbReference type="Gramene" id="Pp3c16_22480V3.6">
    <property type="protein sequence ID" value="PAC:32985233.CDS.1"/>
    <property type="gene ID" value="Pp3c16_22480"/>
</dbReference>
<proteinExistence type="predicted"/>
<dbReference type="Gramene" id="Pp3c16_22480V3.2">
    <property type="protein sequence ID" value="PAC:32985229.CDS.1"/>
    <property type="gene ID" value="Pp3c16_22480"/>
</dbReference>
<feature type="region of interest" description="Disordered" evidence="1">
    <location>
        <begin position="1063"/>
        <end position="1217"/>
    </location>
</feature>
<dbReference type="Gramene" id="Pp3c16_22480V3.8">
    <property type="protein sequence ID" value="PAC:32985235.CDS.1"/>
    <property type="gene ID" value="Pp3c16_22480"/>
</dbReference>
<dbReference type="EnsemblPlants" id="Pp3c16_22480V3.7">
    <property type="protein sequence ID" value="PAC:32985234.CDS.1"/>
    <property type="gene ID" value="Pp3c16_22480"/>
</dbReference>
<feature type="region of interest" description="Disordered" evidence="1">
    <location>
        <begin position="350"/>
        <end position="494"/>
    </location>
</feature>
<dbReference type="EnsemblPlants" id="Pp3c16_22480V3.4">
    <property type="protein sequence ID" value="PAC:32985231.CDS.1"/>
    <property type="gene ID" value="Pp3c16_22480"/>
</dbReference>
<dbReference type="EnsemblPlants" id="Pp3c16_22480V3.5">
    <property type="protein sequence ID" value="PAC:32985232.CDS.1"/>
    <property type="gene ID" value="Pp3c16_22480"/>
</dbReference>
<feature type="region of interest" description="Disordered" evidence="1">
    <location>
        <begin position="586"/>
        <end position="615"/>
    </location>
</feature>
<dbReference type="Proteomes" id="UP000006727">
    <property type="component" value="Chromosome 16"/>
</dbReference>
<feature type="compositionally biased region" description="Polar residues" evidence="1">
    <location>
        <begin position="1191"/>
        <end position="1204"/>
    </location>
</feature>
<dbReference type="EnsemblPlants" id="Pp3c16_22480V3.2">
    <property type="protein sequence ID" value="PAC:32985229.CDS.1"/>
    <property type="gene ID" value="Pp3c16_22480"/>
</dbReference>
<name>A9REA5_PHYPA</name>
<evidence type="ECO:0000256" key="1">
    <source>
        <dbReference type="SAM" id="MobiDB-lite"/>
    </source>
</evidence>
<feature type="compositionally biased region" description="Basic and acidic residues" evidence="1">
    <location>
        <begin position="272"/>
        <end position="288"/>
    </location>
</feature>
<dbReference type="Gramene" id="Pp3c16_22480V3.7">
    <property type="protein sequence ID" value="PAC:32985234.CDS.1"/>
    <property type="gene ID" value="Pp3c16_22480"/>
</dbReference>
<dbReference type="RefSeq" id="XP_024398487.1">
    <property type="nucleotide sequence ID" value="XM_024542719.2"/>
</dbReference>
<dbReference type="RefSeq" id="XP_024398485.1">
    <property type="nucleotide sequence ID" value="XM_024542717.2"/>
</dbReference>
<dbReference type="EMBL" id="ABEU02000016">
    <property type="protein sequence ID" value="PNR38238.1"/>
    <property type="molecule type" value="Genomic_DNA"/>
</dbReference>
<feature type="compositionally biased region" description="Polar residues" evidence="1">
    <location>
        <begin position="700"/>
        <end position="709"/>
    </location>
</feature>
<evidence type="ECO:0000313" key="4">
    <source>
        <dbReference type="Proteomes" id="UP000006727"/>
    </source>
</evidence>
<feature type="region of interest" description="Disordered" evidence="1">
    <location>
        <begin position="692"/>
        <end position="720"/>
    </location>
</feature>
<dbReference type="Gramene" id="Pp3c16_22480V3.3">
    <property type="protein sequence ID" value="PAC:32985230.CDS.1"/>
    <property type="gene ID" value="Pp3c16_22480"/>
</dbReference>
<dbReference type="EnsemblPlants" id="Pp3c16_22480V3.6">
    <property type="protein sequence ID" value="PAC:32985233.CDS.1"/>
    <property type="gene ID" value="Pp3c16_22480"/>
</dbReference>
<reference evidence="3" key="3">
    <citation type="submission" date="2020-12" db="UniProtKB">
        <authorList>
            <consortium name="EnsemblPlants"/>
        </authorList>
    </citation>
    <scope>IDENTIFICATION</scope>
</reference>
<sequence length="1291" mass="143002">MYLAGLVSSTFVMPHRPAGNVELVELSLEDEYLPPKPVERHKELHRDHLSNGNGHLNDTTICDYGVSNQTQAISEIKNGNTSMIPAASNVKSKARRRRRISMEDLPPDLYMEPLNPLLLRSPESGATSLGSQDQLQIRSALQERAVRVLRKLGLEEQGLDQEWSFWMSGVAQIDKTVTVTEVTSRMTTVSLRSKLGSPLLSSRVQHHPLEVAQELQEYRLSDADASTSDAEPREPSRESCEEIGRNVINVERLPKTNEAFERFLQELERIEESESMKERKPSTKKVEAGEVAPQYSGRETVRVTQLRIEQPDESKREGSRDYEAPIVASENSNLECGSVALHGLGKPTLSPIPSLSSPMMERSSPQSLSPLPSLSSPMMEKSSLMSPSPSQSLPSSVISNSSPQSPSPLPSFSSPVMEKSSLPSVSPLPSLSSPAMETSCLPSLSPMPSLSSPVMEKSSMQSLSPLPSFSSPMMEKMQGDCASTESPYSNNTELPNLPKLVVKVVGTTAVKKGKVSRSSSSKLIESDNQGLSFRRWKRESPPERKLTLASSNFQDLDIGTSQDVEIPADEYAKTIDVKSILASSGRRLSKPRDKGIDESLEDDKNITTDQAKSSPPNFEAFLNLKTFDLGLRRATANVDLDVRKCRDESQPDYHSPSSFTCRLSPLSLFSDDPEPFQWNLSPFHDKFSDLGQAHEEASMRSKSPRSVLSQEPEDVSHFTRRARGSCETRLKTRPPWDSSCTYLYKYKYESSEVESPPKTGYRQQPFSTFQYNVTGEMGVTSSDEDRDDAPDTATLVNEDRYPSSSPELRCFRDANQREPWLDELDDTDLEFLFPLDFKNKNEVLITAALRACKQVSANANPQTPQESPRRLSEDMITAVLEVQKQISAMASPRTPQQSPKRPSKDMIATVLKVRKQISATASPRTPQESPRRSNEYVVTTVLKVRKQVSAMASPQTPQESPRPDEHKVTAVPEACREASATILSSSPQESKKPPNTDMIATVPVVRREASAMKLSSSREEPNIVTIAPAPDVRLEDSEMAGLTTPQAGVRPTNQKAWVPLIPSQLHSANSTPVRSPTKRDTSTSRRLRFQEKSSDVFVASLSRGVSSERQSPLPPKPAPKRHVNFAPDLVTEFPIPTSNSDRKSKLSPLQVPLPRGGANHEAKPSNANSWQVHEEDGPSIMTSRRRWSCRYESSTAQGRSTKSGWGTVERPPKGRRRQRIATSLPFCSGSLFSWPQKFAFKVSKNRPADSSDDDDMVVVDAHSFGRSARTDADAVRRILRGSQKKYANMSG</sequence>
<dbReference type="Gramene" id="Pp3c16_22480V3.4">
    <property type="protein sequence ID" value="PAC:32985231.CDS.1"/>
    <property type="gene ID" value="Pp3c16_22480"/>
</dbReference>
<reference evidence="2 4" key="2">
    <citation type="journal article" date="2018" name="Plant J.">
        <title>The Physcomitrella patens chromosome-scale assembly reveals moss genome structure and evolution.</title>
        <authorList>
            <person name="Lang D."/>
            <person name="Ullrich K.K."/>
            <person name="Murat F."/>
            <person name="Fuchs J."/>
            <person name="Jenkins J."/>
            <person name="Haas F.B."/>
            <person name="Piednoel M."/>
            <person name="Gundlach H."/>
            <person name="Van Bel M."/>
            <person name="Meyberg R."/>
            <person name="Vives C."/>
            <person name="Morata J."/>
            <person name="Symeonidi A."/>
            <person name="Hiss M."/>
            <person name="Muchero W."/>
            <person name="Kamisugi Y."/>
            <person name="Saleh O."/>
            <person name="Blanc G."/>
            <person name="Decker E.L."/>
            <person name="van Gessel N."/>
            <person name="Grimwood J."/>
            <person name="Hayes R.D."/>
            <person name="Graham S.W."/>
            <person name="Gunter L.E."/>
            <person name="McDaniel S.F."/>
            <person name="Hoernstein S.N.W."/>
            <person name="Larsson A."/>
            <person name="Li F.W."/>
            <person name="Perroud P.F."/>
            <person name="Phillips J."/>
            <person name="Ranjan P."/>
            <person name="Rokshar D.S."/>
            <person name="Rothfels C.J."/>
            <person name="Schneider L."/>
            <person name="Shu S."/>
            <person name="Stevenson D.W."/>
            <person name="Thummler F."/>
            <person name="Tillich M."/>
            <person name="Villarreal Aguilar J.C."/>
            <person name="Widiez T."/>
            <person name="Wong G.K."/>
            <person name="Wymore A."/>
            <person name="Zhang Y."/>
            <person name="Zimmer A.D."/>
            <person name="Quatrano R.S."/>
            <person name="Mayer K.F.X."/>
            <person name="Goodstein D."/>
            <person name="Casacuberta J.M."/>
            <person name="Vandepoele K."/>
            <person name="Reski R."/>
            <person name="Cuming A.C."/>
            <person name="Tuskan G.A."/>
            <person name="Maumus F."/>
            <person name="Salse J."/>
            <person name="Schmutz J."/>
            <person name="Rensing S.A."/>
        </authorList>
    </citation>
    <scope>NUCLEOTIDE SEQUENCE [LARGE SCALE GENOMIC DNA]</scope>
    <source>
        <strain evidence="3 4">cv. Gransden 2004</strain>
    </source>
</reference>
<feature type="compositionally biased region" description="Basic and acidic residues" evidence="1">
    <location>
        <begin position="590"/>
        <end position="606"/>
    </location>
</feature>
<dbReference type="Gramene" id="Pp3c16_22480V3.5">
    <property type="protein sequence ID" value="PAC:32985232.CDS.1"/>
    <property type="gene ID" value="Pp3c16_22480"/>
</dbReference>
<feature type="compositionally biased region" description="Polar residues" evidence="1">
    <location>
        <begin position="1064"/>
        <end position="1074"/>
    </location>
</feature>
<feature type="compositionally biased region" description="Low complexity" evidence="1">
    <location>
        <begin position="350"/>
        <end position="474"/>
    </location>
</feature>
<organism evidence="2">
    <name type="scientific">Physcomitrium patens</name>
    <name type="common">Spreading-leaved earth moss</name>
    <name type="synonym">Physcomitrella patens</name>
    <dbReference type="NCBI Taxonomy" id="3218"/>
    <lineage>
        <taxon>Eukaryota</taxon>
        <taxon>Viridiplantae</taxon>
        <taxon>Streptophyta</taxon>
        <taxon>Embryophyta</taxon>
        <taxon>Bryophyta</taxon>
        <taxon>Bryophytina</taxon>
        <taxon>Bryopsida</taxon>
        <taxon>Funariidae</taxon>
        <taxon>Funariales</taxon>
        <taxon>Funariaceae</taxon>
        <taxon>Physcomitrium</taxon>
    </lineage>
</organism>
<dbReference type="EnsemblPlants" id="Pp3c16_22480V3.3">
    <property type="protein sequence ID" value="PAC:32985230.CDS.1"/>
    <property type="gene ID" value="Pp3c16_22480"/>
</dbReference>
<feature type="region of interest" description="Disordered" evidence="1">
    <location>
        <begin position="222"/>
        <end position="242"/>
    </location>
</feature>
<dbReference type="GeneID" id="112293394"/>
<feature type="region of interest" description="Disordered" evidence="1">
    <location>
        <begin position="272"/>
        <end position="321"/>
    </location>
</feature>
<dbReference type="RefSeq" id="XP_024398486.1">
    <property type="nucleotide sequence ID" value="XM_024542718.1"/>
</dbReference>
<feature type="compositionally biased region" description="Polar residues" evidence="1">
    <location>
        <begin position="481"/>
        <end position="493"/>
    </location>
</feature>
<feature type="compositionally biased region" description="Basic and acidic residues" evidence="1">
    <location>
        <begin position="230"/>
        <end position="242"/>
    </location>
</feature>
<dbReference type="EnsemblPlants" id="Pp3c16_22480V3.8">
    <property type="protein sequence ID" value="PAC:32985235.CDS.1"/>
    <property type="gene ID" value="Pp3c16_22480"/>
</dbReference>
<keyword evidence="4" id="KW-1185">Reference proteome</keyword>